<dbReference type="AlphaFoldDB" id="D4F5G0"/>
<comment type="caution">
    <text evidence="1">The sequence shown here is derived from an EMBL/GenBank/DDBJ whole genome shotgun (WGS) entry which is preliminary data.</text>
</comment>
<sequence length="71" mass="7906">MTHGAILRGSAILPLGYISRGDYHFVHNKNSFCVTVIIVIQQKKASQQINLHASLDATHHFPIFSDFLISS</sequence>
<accession>D4F5G0</accession>
<name>D4F5G0_EDWTA</name>
<evidence type="ECO:0000313" key="1">
    <source>
        <dbReference type="EMBL" id="EFE23000.1"/>
    </source>
</evidence>
<dbReference type="HOGENOM" id="CLU_2733612_0_0_6"/>
<reference evidence="1 2" key="1">
    <citation type="submission" date="2010-02" db="EMBL/GenBank/DDBJ databases">
        <authorList>
            <person name="Weinstock G."/>
            <person name="Sodergren E."/>
            <person name="Clifton S."/>
            <person name="Fulton L."/>
            <person name="Fulton B."/>
            <person name="Courtney L."/>
            <person name="Fronick C."/>
            <person name="Harrison M."/>
            <person name="Strong C."/>
            <person name="Farmer C."/>
            <person name="Delahaunty K."/>
            <person name="Markovic C."/>
            <person name="Hall O."/>
            <person name="Minx P."/>
            <person name="Tomlinson C."/>
            <person name="Mitreva M."/>
            <person name="Nelson J."/>
            <person name="Hou S."/>
            <person name="Wollam A."/>
            <person name="Pepin K.H."/>
            <person name="Johnson M."/>
            <person name="Bhonagiri V."/>
            <person name="Zhang X."/>
            <person name="Suruliraj S."/>
            <person name="Warren W."/>
            <person name="Chinwalla A."/>
            <person name="Mardis E.R."/>
            <person name="Wilson R.K."/>
        </authorList>
    </citation>
    <scope>NUCLEOTIDE SEQUENCE [LARGE SCALE GENOMIC DNA]</scope>
    <source>
        <strain evidence="1 2">ATCC 23685</strain>
    </source>
</reference>
<gene>
    <name evidence="1" type="ORF">EDWATA_01988</name>
</gene>
<dbReference type="EMBL" id="ADGK01000142">
    <property type="protein sequence ID" value="EFE23000.1"/>
    <property type="molecule type" value="Genomic_DNA"/>
</dbReference>
<protein>
    <submittedName>
        <fullName evidence="1">Uncharacterized protein</fullName>
    </submittedName>
</protein>
<organism evidence="1 2">
    <name type="scientific">Edwardsiella tarda ATCC 23685</name>
    <dbReference type="NCBI Taxonomy" id="500638"/>
    <lineage>
        <taxon>Bacteria</taxon>
        <taxon>Pseudomonadati</taxon>
        <taxon>Pseudomonadota</taxon>
        <taxon>Gammaproteobacteria</taxon>
        <taxon>Enterobacterales</taxon>
        <taxon>Hafniaceae</taxon>
        <taxon>Edwardsiella</taxon>
    </lineage>
</organism>
<dbReference type="Proteomes" id="UP000003692">
    <property type="component" value="Unassembled WGS sequence"/>
</dbReference>
<evidence type="ECO:0000313" key="2">
    <source>
        <dbReference type="Proteomes" id="UP000003692"/>
    </source>
</evidence>
<proteinExistence type="predicted"/>